<reference evidence="1 2" key="1">
    <citation type="submission" date="2014-01" db="EMBL/GenBank/DDBJ databases">
        <title>Genome sequencing of Thermococcus guaymasensis.</title>
        <authorList>
            <person name="Zhang X."/>
            <person name="Alvare G."/>
            <person name="Fristensky B."/>
            <person name="Chen L."/>
            <person name="Suen T."/>
            <person name="Chen Q."/>
            <person name="Ma K."/>
        </authorList>
    </citation>
    <scope>NUCLEOTIDE SEQUENCE [LARGE SCALE GENOMIC DNA]</scope>
    <source>
        <strain evidence="1 2">DSM 11113</strain>
    </source>
</reference>
<gene>
    <name evidence="1" type="ORF">X802_08220</name>
</gene>
<dbReference type="Proteomes" id="UP000062043">
    <property type="component" value="Chromosome"/>
</dbReference>
<dbReference type="Pfam" id="PF03192">
    <property type="entry name" value="DUF257"/>
    <property type="match status" value="1"/>
</dbReference>
<dbReference type="KEGG" id="tgy:X802_08220"/>
<name>A0A0X1KLL5_9EURY</name>
<evidence type="ECO:0000313" key="2">
    <source>
        <dbReference type="Proteomes" id="UP000062043"/>
    </source>
</evidence>
<dbReference type="PATRIC" id="fig|1432656.3.peg.1604"/>
<accession>A0A0X1KLL5</accession>
<evidence type="ECO:0000313" key="1">
    <source>
        <dbReference type="EMBL" id="AJC72146.1"/>
    </source>
</evidence>
<sequence length="209" mass="24117">MLKYEETSRLTHSFQPGDRVLMEYEAKLPISKIAWRYITRYILEDEPVIIFDFYGIGDIMFRNYLRLISGEEYRQLIESKRNIYIFKIGPGGASYGEVVGHEKVYTDAESFLKGYYTMVQRALSLPRKPRYAVVFGISEYLYFAGPSGLFNIINVISTIPIEDWVTIILLNVDAVNEKQRSILEEISSWVVRLVEEGCEIVKGGNGRDD</sequence>
<dbReference type="Gene3D" id="3.40.50.11570">
    <property type="entry name" value="Protein of unknown function DUF257"/>
    <property type="match status" value="1"/>
</dbReference>
<keyword evidence="2" id="KW-1185">Reference proteome</keyword>
<dbReference type="AlphaFoldDB" id="A0A0X1KLL5"/>
<dbReference type="STRING" id="1432656.X802_08220"/>
<dbReference type="EMBL" id="CP007140">
    <property type="protein sequence ID" value="AJC72146.1"/>
    <property type="molecule type" value="Genomic_DNA"/>
</dbReference>
<protein>
    <submittedName>
        <fullName evidence="1">Uncharacterized protein</fullName>
    </submittedName>
</protein>
<dbReference type="InterPro" id="IPR005489">
    <property type="entry name" value="DUF257"/>
</dbReference>
<organism evidence="1 2">
    <name type="scientific">Thermococcus guaymasensis DSM 11113</name>
    <dbReference type="NCBI Taxonomy" id="1432656"/>
    <lineage>
        <taxon>Archaea</taxon>
        <taxon>Methanobacteriati</taxon>
        <taxon>Methanobacteriota</taxon>
        <taxon>Thermococci</taxon>
        <taxon>Thermococcales</taxon>
        <taxon>Thermococcaceae</taxon>
        <taxon>Thermococcus</taxon>
    </lineage>
</organism>
<proteinExistence type="predicted"/>
<dbReference type="OrthoDB" id="84887at2157"/>